<reference evidence="3 4" key="1">
    <citation type="journal article" date="2022" name="bioRxiv">
        <title>Genomics of Preaxostyla Flagellates Illuminates Evolutionary Transitions and the Path Towards Mitochondrial Loss.</title>
        <authorList>
            <person name="Novak L.V.F."/>
            <person name="Treitli S.C."/>
            <person name="Pyrih J."/>
            <person name="Halakuc P."/>
            <person name="Pipaliya S.V."/>
            <person name="Vacek V."/>
            <person name="Brzon O."/>
            <person name="Soukal P."/>
            <person name="Eme L."/>
            <person name="Dacks J.B."/>
            <person name="Karnkowska A."/>
            <person name="Elias M."/>
            <person name="Hampl V."/>
        </authorList>
    </citation>
    <scope>NUCLEOTIDE SEQUENCE [LARGE SCALE GENOMIC DNA]</scope>
    <source>
        <strain evidence="3">NAU3</strain>
        <tissue evidence="3">Gut</tissue>
    </source>
</reference>
<keyword evidence="2" id="KW-1133">Transmembrane helix</keyword>
<sequence length="184" mass="20530">MRYNLCVYKIRSVSIPTPGTPKLIELTGANTADWTETQFVATILHSQLKPDLDVNQDWHMALNFGQGERSSASMKFKDRTKKAAATIAIVVPIVDFVLVCVVVGCIVGCVCVRRRIAKQHQYKQYQNKSSVVRTPSQGDLTEREDVTKYGGMDEDEFSRGSINTSDLDVDEEKDVDTAQKSILV</sequence>
<keyword evidence="2" id="KW-0812">Transmembrane</keyword>
<name>A0ABQ9Y8F0_9EUKA</name>
<keyword evidence="2" id="KW-0472">Membrane</keyword>
<protein>
    <submittedName>
        <fullName evidence="3">Uncharacterized protein</fullName>
    </submittedName>
</protein>
<feature type="region of interest" description="Disordered" evidence="1">
    <location>
        <begin position="127"/>
        <end position="184"/>
    </location>
</feature>
<feature type="transmembrane region" description="Helical" evidence="2">
    <location>
        <begin position="83"/>
        <end position="112"/>
    </location>
</feature>
<organism evidence="3 4">
    <name type="scientific">Blattamonas nauphoetae</name>
    <dbReference type="NCBI Taxonomy" id="2049346"/>
    <lineage>
        <taxon>Eukaryota</taxon>
        <taxon>Metamonada</taxon>
        <taxon>Preaxostyla</taxon>
        <taxon>Oxymonadida</taxon>
        <taxon>Blattamonas</taxon>
    </lineage>
</organism>
<feature type="compositionally biased region" description="Polar residues" evidence="1">
    <location>
        <begin position="127"/>
        <end position="139"/>
    </location>
</feature>
<evidence type="ECO:0000313" key="4">
    <source>
        <dbReference type="Proteomes" id="UP001281761"/>
    </source>
</evidence>
<keyword evidence="4" id="KW-1185">Reference proteome</keyword>
<dbReference type="Proteomes" id="UP001281761">
    <property type="component" value="Unassembled WGS sequence"/>
</dbReference>
<dbReference type="EMBL" id="JARBJD010000026">
    <property type="protein sequence ID" value="KAK2959944.1"/>
    <property type="molecule type" value="Genomic_DNA"/>
</dbReference>
<comment type="caution">
    <text evidence="3">The sequence shown here is derived from an EMBL/GenBank/DDBJ whole genome shotgun (WGS) entry which is preliminary data.</text>
</comment>
<evidence type="ECO:0000256" key="2">
    <source>
        <dbReference type="SAM" id="Phobius"/>
    </source>
</evidence>
<accession>A0ABQ9Y8F0</accession>
<evidence type="ECO:0000313" key="3">
    <source>
        <dbReference type="EMBL" id="KAK2959944.1"/>
    </source>
</evidence>
<gene>
    <name evidence="3" type="ORF">BLNAU_5141</name>
</gene>
<evidence type="ECO:0000256" key="1">
    <source>
        <dbReference type="SAM" id="MobiDB-lite"/>
    </source>
</evidence>
<proteinExistence type="predicted"/>